<evidence type="ECO:0000259" key="1">
    <source>
        <dbReference type="Pfam" id="PF19580"/>
    </source>
</evidence>
<dbReference type="Gene3D" id="3.60.10.10">
    <property type="entry name" value="Endonuclease/exonuclease/phosphatase"/>
    <property type="match status" value="1"/>
</dbReference>
<dbReference type="AlphaFoldDB" id="A0A419AZG8"/>
<evidence type="ECO:0000313" key="2">
    <source>
        <dbReference type="EMBL" id="RJL53781.1"/>
    </source>
</evidence>
<comment type="caution">
    <text evidence="2">The sequence shown here is derived from an EMBL/GenBank/DDBJ whole genome shotgun (WGS) entry which is preliminary data.</text>
</comment>
<sequence>MSFRFAFWNCAISPPGVKDWQNRGNVADAVEIIRHLFIHERIDLLAVCEVNQTSFQLLVEGLLDIDIASEFMDDTTPTGGQFDIGYFYRSTRIAVTQGKTHTGRIGRSSLKIAQQLKIAFKAEASYEIDMLVSHWPSQLRTIAEDFRNKCSIGLRGFVDSLLADKQQVILMSDYNDEPYAHSLFKNLSATNDRALVLSQPDYWLYNPYWKTLSARVPFSIEEQQHDFGTCYSKAGNRNGWSAFDQIIFSGDFLSTGPWYLDEVATGVVLTDVLRAAILDSQHYFDHIPVIGCVRKKGAANVSI</sequence>
<gene>
    <name evidence="2" type="ORF">D5071_04160</name>
</gene>
<proteinExistence type="predicted"/>
<organism evidence="2 3">
    <name type="scientific">Pectobacterium carotovorum</name>
    <name type="common">Erwinia carotovora</name>
    <dbReference type="NCBI Taxonomy" id="554"/>
    <lineage>
        <taxon>Bacteria</taxon>
        <taxon>Pseudomonadati</taxon>
        <taxon>Pseudomonadota</taxon>
        <taxon>Gammaproteobacteria</taxon>
        <taxon>Enterobacterales</taxon>
        <taxon>Pectobacteriaceae</taxon>
        <taxon>Pectobacterium</taxon>
    </lineage>
</organism>
<dbReference type="InterPro" id="IPR005135">
    <property type="entry name" value="Endo/exonuclease/phosphatase"/>
</dbReference>
<reference evidence="2 3" key="1">
    <citation type="submission" date="2018-09" db="EMBL/GenBank/DDBJ databases">
        <title>Phylogenetic diversity of Pectobacterium and Dickeya strains causing blackleg disease of potato in Morocco.</title>
        <authorList>
            <person name="Oulghazi S."/>
            <person name="Moumni M."/>
            <person name="Faure D."/>
        </authorList>
    </citation>
    <scope>NUCLEOTIDE SEQUENCE [LARGE SCALE GENOMIC DNA]</scope>
    <source>
        <strain evidence="2 3">S1.15.11.2D</strain>
    </source>
</reference>
<name>A0A419AZG8_PECCA</name>
<protein>
    <recommendedName>
        <fullName evidence="1">Endonuclease/exonuclease/phosphatase domain-containing protein</fullName>
    </recommendedName>
</protein>
<dbReference type="Proteomes" id="UP000283655">
    <property type="component" value="Unassembled WGS sequence"/>
</dbReference>
<dbReference type="GO" id="GO:0003824">
    <property type="term" value="F:catalytic activity"/>
    <property type="evidence" value="ECO:0007669"/>
    <property type="project" value="InterPro"/>
</dbReference>
<dbReference type="InterPro" id="IPR036691">
    <property type="entry name" value="Endo/exonu/phosph_ase_sf"/>
</dbReference>
<feature type="domain" description="Endonuclease/exonuclease/phosphatase" evidence="1">
    <location>
        <begin position="25"/>
        <end position="209"/>
    </location>
</feature>
<evidence type="ECO:0000313" key="3">
    <source>
        <dbReference type="Proteomes" id="UP000283655"/>
    </source>
</evidence>
<dbReference type="RefSeq" id="WP_119872927.1">
    <property type="nucleotide sequence ID" value="NZ_QZDH01000008.1"/>
</dbReference>
<dbReference type="EMBL" id="QZDH01000008">
    <property type="protein sequence ID" value="RJL53781.1"/>
    <property type="molecule type" value="Genomic_DNA"/>
</dbReference>
<dbReference type="SUPFAM" id="SSF56219">
    <property type="entry name" value="DNase I-like"/>
    <property type="match status" value="1"/>
</dbReference>
<dbReference type="Pfam" id="PF19580">
    <property type="entry name" value="Exo_endo_phos_3"/>
    <property type="match status" value="1"/>
</dbReference>
<accession>A0A419AZG8</accession>